<comment type="subcellular location">
    <subcellularLocation>
        <location evidence="1">Membrane</location>
        <topology evidence="1">Single-pass membrane protein</topology>
    </subcellularLocation>
</comment>
<dbReference type="GO" id="GO:0008320">
    <property type="term" value="F:protein transmembrane transporter activity"/>
    <property type="evidence" value="ECO:0007669"/>
    <property type="project" value="TreeGrafter"/>
</dbReference>
<proteinExistence type="inferred from homology"/>
<feature type="chain" id="PRO_5015402011" evidence="9">
    <location>
        <begin position="19"/>
        <end position="214"/>
    </location>
</feature>
<dbReference type="GO" id="GO:0016020">
    <property type="term" value="C:membrane"/>
    <property type="evidence" value="ECO:0007669"/>
    <property type="project" value="UniProtKB-SubCell"/>
</dbReference>
<evidence type="ECO:0000256" key="1">
    <source>
        <dbReference type="ARBA" id="ARBA00004167"/>
    </source>
</evidence>
<dbReference type="AlphaFoldDB" id="A0A2T4DVW1"/>
<dbReference type="GO" id="GO:0030150">
    <property type="term" value="P:protein import into mitochondrial matrix"/>
    <property type="evidence" value="ECO:0007669"/>
    <property type="project" value="TreeGrafter"/>
</dbReference>
<evidence type="ECO:0000256" key="4">
    <source>
        <dbReference type="ARBA" id="ARBA00022803"/>
    </source>
</evidence>
<dbReference type="Proteomes" id="UP000240608">
    <property type="component" value="Unassembled WGS sequence"/>
</dbReference>
<dbReference type="SMART" id="SM00028">
    <property type="entry name" value="TPR"/>
    <property type="match status" value="5"/>
</dbReference>
<dbReference type="Pfam" id="PF13432">
    <property type="entry name" value="TPR_16"/>
    <property type="match status" value="1"/>
</dbReference>
<keyword evidence="5" id="KW-1133">Transmembrane helix</keyword>
<dbReference type="GO" id="GO:0030943">
    <property type="term" value="F:mitochondrion targeting sequence binding"/>
    <property type="evidence" value="ECO:0007669"/>
    <property type="project" value="TreeGrafter"/>
</dbReference>
<evidence type="ECO:0000256" key="3">
    <source>
        <dbReference type="ARBA" id="ARBA00022737"/>
    </source>
</evidence>
<dbReference type="SUPFAM" id="SSF48452">
    <property type="entry name" value="TPR-like"/>
    <property type="match status" value="1"/>
</dbReference>
<keyword evidence="9" id="KW-0732">Signal</keyword>
<dbReference type="EMBL" id="PYVU01000002">
    <property type="protein sequence ID" value="PTB97940.1"/>
    <property type="molecule type" value="Genomic_DNA"/>
</dbReference>
<sequence>MRIYIFLFIIALTGTAHGQEFNELDSINREASVANNNGFALLENEEYVEAIDQFRKAIVLDPTKIIYYYNLANACLKSNNYDCALEAYAGAKLHYPNEADLYMYTGDIYQKQNKLKEAILEYDKAINLEKNDNPLKYLFYFNRGNTYLKLKNYKAAALNYTSTLNELPDYYGAYTNRGMAYYNLKRKSEACSDWQKAVKNGHAAAKQYISMYCK</sequence>
<comment type="similarity">
    <text evidence="7">Belongs to the Tom70 family.</text>
</comment>
<feature type="repeat" description="TPR" evidence="8">
    <location>
        <begin position="137"/>
        <end position="170"/>
    </location>
</feature>
<reference evidence="10 11" key="1">
    <citation type="submission" date="2018-03" db="EMBL/GenBank/DDBJ databases">
        <title>Cross-interface Injection: A General Nanoliter Liquid Handling Method Applied to Single Cells Genome Amplification Automated Nanoliter Liquid Handling Applied to Single Cell Multiple Displacement Amplification.</title>
        <authorList>
            <person name="Yun J."/>
            <person name="Xu P."/>
            <person name="Xu J."/>
            <person name="Dai X."/>
            <person name="Wang Y."/>
            <person name="Zheng X."/>
            <person name="Cao C."/>
            <person name="Yi Q."/>
            <person name="Zhu Y."/>
            <person name="Wang L."/>
            <person name="Dong Z."/>
            <person name="Huang Y."/>
            <person name="Huang L."/>
            <person name="Du W."/>
        </authorList>
    </citation>
    <scope>NUCLEOTIDE SEQUENCE [LARGE SCALE GENOMIC DNA]</scope>
    <source>
        <strain evidence="10 11">Z-D1-2</strain>
    </source>
</reference>
<feature type="repeat" description="TPR" evidence="8">
    <location>
        <begin position="31"/>
        <end position="64"/>
    </location>
</feature>
<organism evidence="10 11">
    <name type="scientific">Marivirga lumbricoides</name>
    <dbReference type="NCBI Taxonomy" id="1046115"/>
    <lineage>
        <taxon>Bacteria</taxon>
        <taxon>Pseudomonadati</taxon>
        <taxon>Bacteroidota</taxon>
        <taxon>Cytophagia</taxon>
        <taxon>Cytophagales</taxon>
        <taxon>Marivirgaceae</taxon>
        <taxon>Marivirga</taxon>
    </lineage>
</organism>
<dbReference type="Pfam" id="PF13414">
    <property type="entry name" value="TPR_11"/>
    <property type="match status" value="1"/>
</dbReference>
<evidence type="ECO:0000256" key="6">
    <source>
        <dbReference type="ARBA" id="ARBA00023136"/>
    </source>
</evidence>
<keyword evidence="2" id="KW-0812">Transmembrane</keyword>
<evidence type="ECO:0000256" key="8">
    <source>
        <dbReference type="PROSITE-ProRule" id="PRU00339"/>
    </source>
</evidence>
<evidence type="ECO:0000256" key="5">
    <source>
        <dbReference type="ARBA" id="ARBA00022989"/>
    </source>
</evidence>
<feature type="repeat" description="TPR" evidence="8">
    <location>
        <begin position="99"/>
        <end position="132"/>
    </location>
</feature>
<evidence type="ECO:0000256" key="9">
    <source>
        <dbReference type="SAM" id="SignalP"/>
    </source>
</evidence>
<protein>
    <submittedName>
        <fullName evidence="10">Uncharacterized protein</fullName>
    </submittedName>
</protein>
<dbReference type="PANTHER" id="PTHR46208:SF1">
    <property type="entry name" value="MITOCHONDRIAL IMPORT RECEPTOR SUBUNIT TOM70"/>
    <property type="match status" value="1"/>
</dbReference>
<keyword evidence="3" id="KW-0677">Repeat</keyword>
<comment type="caution">
    <text evidence="10">The sequence shown here is derived from an EMBL/GenBank/DDBJ whole genome shotgun (WGS) entry which is preliminary data.</text>
</comment>
<dbReference type="Pfam" id="PF07719">
    <property type="entry name" value="TPR_2"/>
    <property type="match status" value="1"/>
</dbReference>
<evidence type="ECO:0000256" key="7">
    <source>
        <dbReference type="ARBA" id="ARBA00038030"/>
    </source>
</evidence>
<dbReference type="InterPro" id="IPR011990">
    <property type="entry name" value="TPR-like_helical_dom_sf"/>
</dbReference>
<feature type="signal peptide" evidence="9">
    <location>
        <begin position="1"/>
        <end position="18"/>
    </location>
</feature>
<dbReference type="PROSITE" id="PS50005">
    <property type="entry name" value="TPR"/>
    <property type="match status" value="3"/>
</dbReference>
<dbReference type="Gene3D" id="1.25.40.10">
    <property type="entry name" value="Tetratricopeptide repeat domain"/>
    <property type="match status" value="2"/>
</dbReference>
<gene>
    <name evidence="10" type="ORF">C9994_00515</name>
</gene>
<dbReference type="InterPro" id="IPR013105">
    <property type="entry name" value="TPR_2"/>
</dbReference>
<accession>A0A2T4DVW1</accession>
<dbReference type="InterPro" id="IPR019734">
    <property type="entry name" value="TPR_rpt"/>
</dbReference>
<keyword evidence="4 8" id="KW-0802">TPR repeat</keyword>
<evidence type="ECO:0000313" key="11">
    <source>
        <dbReference type="Proteomes" id="UP000240608"/>
    </source>
</evidence>
<name>A0A2T4DVW1_9BACT</name>
<keyword evidence="6" id="KW-0472">Membrane</keyword>
<dbReference type="PANTHER" id="PTHR46208">
    <property type="entry name" value="MITOCHONDRIAL IMPORT RECEPTOR SUBUNIT TOM70"/>
    <property type="match status" value="1"/>
</dbReference>
<evidence type="ECO:0000256" key="2">
    <source>
        <dbReference type="ARBA" id="ARBA00022692"/>
    </source>
</evidence>
<evidence type="ECO:0000313" key="10">
    <source>
        <dbReference type="EMBL" id="PTB97940.1"/>
    </source>
</evidence>